<comment type="caution">
    <text evidence="1">The sequence shown here is derived from an EMBL/GenBank/DDBJ whole genome shotgun (WGS) entry which is preliminary data.</text>
</comment>
<dbReference type="PATRIC" id="fig|1288298.3.peg.1830"/>
<dbReference type="eggNOG" id="ENOG502ZP4Z">
    <property type="taxonomic scope" value="Bacteria"/>
</dbReference>
<evidence type="ECO:0000313" key="1">
    <source>
        <dbReference type="EMBL" id="KGM88121.1"/>
    </source>
</evidence>
<gene>
    <name evidence="1" type="ORF">rosmuc_01815</name>
</gene>
<proteinExistence type="predicted"/>
<name>A0A0A0HMD0_9RHOB</name>
<organism evidence="1 2">
    <name type="scientific">Roseovarius mucosus DSM 17069</name>
    <dbReference type="NCBI Taxonomy" id="1288298"/>
    <lineage>
        <taxon>Bacteria</taxon>
        <taxon>Pseudomonadati</taxon>
        <taxon>Pseudomonadota</taxon>
        <taxon>Alphaproteobacteria</taxon>
        <taxon>Rhodobacterales</taxon>
        <taxon>Roseobacteraceae</taxon>
        <taxon>Roseovarius</taxon>
    </lineage>
</organism>
<accession>A0A0A0HMD0</accession>
<sequence length="129" mass="15208">MTGLETFEKIEADVISVTRHENSDRLSAQVKLRFRLSEQQDPYIGEMFVCIELIERENYRWRRTKRRIIETAWDWLDRYFGGASLGFEVENLFSDILDDTHDVSNGGLTPEEEHSLQEELRKIERDVAA</sequence>
<dbReference type="Proteomes" id="UP000030021">
    <property type="component" value="Unassembled WGS sequence"/>
</dbReference>
<evidence type="ECO:0000313" key="2">
    <source>
        <dbReference type="Proteomes" id="UP000030021"/>
    </source>
</evidence>
<dbReference type="HOGENOM" id="CLU_1968930_0_0_5"/>
<dbReference type="EMBL" id="AONH01000010">
    <property type="protein sequence ID" value="KGM88121.1"/>
    <property type="molecule type" value="Genomic_DNA"/>
</dbReference>
<protein>
    <submittedName>
        <fullName evidence="1">Uncharacterized protein</fullName>
    </submittedName>
</protein>
<reference evidence="1 2" key="1">
    <citation type="submission" date="2013-01" db="EMBL/GenBank/DDBJ databases">
        <authorList>
            <person name="Fiebig A."/>
            <person name="Goeker M."/>
            <person name="Klenk H.-P.P."/>
        </authorList>
    </citation>
    <scope>NUCLEOTIDE SEQUENCE [LARGE SCALE GENOMIC DNA]</scope>
    <source>
        <strain evidence="1 2">DSM 17069</strain>
    </source>
</reference>
<dbReference type="AlphaFoldDB" id="A0A0A0HMD0"/>
<dbReference type="OrthoDB" id="7745037at2"/>